<dbReference type="Proteomes" id="UP000064921">
    <property type="component" value="Chromosome"/>
</dbReference>
<dbReference type="GO" id="GO:0098046">
    <property type="term" value="C:type V protein secretion system complex"/>
    <property type="evidence" value="ECO:0007669"/>
    <property type="project" value="TreeGrafter"/>
</dbReference>
<keyword evidence="1" id="KW-1134">Transmembrane beta strand</keyword>
<dbReference type="InterPro" id="IPR005565">
    <property type="entry name" value="Hemolysn_activator_HlyB_C"/>
</dbReference>
<dbReference type="EMBL" id="CP013068">
    <property type="protein sequence ID" value="ALV30067.1"/>
    <property type="molecule type" value="Genomic_DNA"/>
</dbReference>
<proteinExistence type="predicted"/>
<sequence length="553" mass="58622">MCAQAQTASQLVRPDYAPATISPVRQGLSLPATTGLDAPAGAEKLEVTPSGLTVEGGLAELSSETARIEARLKNRRVTAADLFAAARDLEAAYVRAGYVLVRVSLPPQTIVDGRPLRLTVTEGYVEAIDVSALPARVQNIVQRTLQPLTGRRNVTLQELERRLLLAGDTAGLLLRSALQAGSQTGATVIVVDGRHDPVTATLSLENSLDRNLGRYSVSAGVDLNSLLGLGEVFYLRLMGYPGLDGGFFSNDPRNRQIAGGVSMPLGTNGLWFGLEGVDSRTHPLSQTGFTLLDHYQRGSVRLGYKWVRSRTFNTSSQISLDLAAEKQRLAVGTSRFDWAQDQTRVLRFNQSADFYAPWGAVISGDMTASFGLDALGARSATTSLPLTRFGAKPDFSKLDISARYSQSFFSQRLNFQASGKAQTSFGDALVASEQTGLGGSEWVSAFGAGKLEGDAGAAVRAELSVPVALPLPGGFNAAAAPYVFGAAGIAKLEAATALETELTRAHAFGIGVRAGLSEASSPRSATVSLEYAHGSATGMKDTSRFNLRVMTRF</sequence>
<dbReference type="InterPro" id="IPR051544">
    <property type="entry name" value="TPS_OM_transporter"/>
</dbReference>
<evidence type="ECO:0000259" key="4">
    <source>
        <dbReference type="Pfam" id="PF03865"/>
    </source>
</evidence>
<gene>
    <name evidence="6" type="ORF">APZ00_12945</name>
</gene>
<keyword evidence="1" id="KW-0472">Membrane</keyword>
<dbReference type="Gene3D" id="2.40.160.50">
    <property type="entry name" value="membrane protein fhac: a member of the omp85/tpsb transporter family"/>
    <property type="match status" value="1"/>
</dbReference>
<dbReference type="GO" id="GO:0046819">
    <property type="term" value="P:protein secretion by the type V secretion system"/>
    <property type="evidence" value="ECO:0007669"/>
    <property type="project" value="TreeGrafter"/>
</dbReference>
<dbReference type="Gene3D" id="3.10.20.310">
    <property type="entry name" value="membrane protein fhac"/>
    <property type="match status" value="1"/>
</dbReference>
<dbReference type="PANTHER" id="PTHR34597">
    <property type="entry name" value="SLR1661 PROTEIN"/>
    <property type="match status" value="1"/>
</dbReference>
<dbReference type="Pfam" id="PF08479">
    <property type="entry name" value="POTRA_2"/>
    <property type="match status" value="1"/>
</dbReference>
<reference evidence="6 7" key="1">
    <citation type="submission" date="2015-10" db="EMBL/GenBank/DDBJ databases">
        <title>The world's first case of liver abscess caused by Pannonibacter phragmitetus.</title>
        <authorList>
            <person name="Ming D."/>
            <person name="Wang M."/>
            <person name="Zhou Y."/>
            <person name="Jiang T."/>
            <person name="Hu S."/>
        </authorList>
    </citation>
    <scope>NUCLEOTIDE SEQUENCE [LARGE SCALE GENOMIC DNA]</scope>
    <source>
        <strain evidence="6 7">31801</strain>
    </source>
</reference>
<keyword evidence="3" id="KW-0998">Cell outer membrane</keyword>
<feature type="domain" description="Haemolysin activator HlyB C-terminal" evidence="4">
    <location>
        <begin position="187"/>
        <end position="489"/>
    </location>
</feature>
<evidence type="ECO:0000313" key="6">
    <source>
        <dbReference type="EMBL" id="ALV30067.1"/>
    </source>
</evidence>
<evidence type="ECO:0000313" key="7">
    <source>
        <dbReference type="Proteomes" id="UP000064921"/>
    </source>
</evidence>
<organism evidence="6 7">
    <name type="scientific">Pannonibacter phragmitetus</name>
    <dbReference type="NCBI Taxonomy" id="121719"/>
    <lineage>
        <taxon>Bacteria</taxon>
        <taxon>Pseudomonadati</taxon>
        <taxon>Pseudomonadota</taxon>
        <taxon>Alphaproteobacteria</taxon>
        <taxon>Hyphomicrobiales</taxon>
        <taxon>Stappiaceae</taxon>
        <taxon>Pannonibacter</taxon>
    </lineage>
</organism>
<protein>
    <submittedName>
        <fullName evidence="6">Peptide transporter</fullName>
    </submittedName>
</protein>
<dbReference type="AlphaFoldDB" id="A0A0U3PMS7"/>
<name>A0A0U3PMS7_9HYPH</name>
<dbReference type="STRING" id="121719.APZ00_12945"/>
<accession>A0A0U3PMS7</accession>
<evidence type="ECO:0000256" key="2">
    <source>
        <dbReference type="ARBA" id="ARBA00022692"/>
    </source>
</evidence>
<evidence type="ECO:0000256" key="1">
    <source>
        <dbReference type="ARBA" id="ARBA00022452"/>
    </source>
</evidence>
<dbReference type="KEGG" id="pphr:APZ00_12945"/>
<dbReference type="GO" id="GO:0008320">
    <property type="term" value="F:protein transmembrane transporter activity"/>
    <property type="evidence" value="ECO:0007669"/>
    <property type="project" value="TreeGrafter"/>
</dbReference>
<dbReference type="Pfam" id="PF03865">
    <property type="entry name" value="ShlB"/>
    <property type="match status" value="1"/>
</dbReference>
<keyword evidence="7" id="KW-1185">Reference proteome</keyword>
<evidence type="ECO:0000259" key="5">
    <source>
        <dbReference type="Pfam" id="PF08479"/>
    </source>
</evidence>
<dbReference type="PANTHER" id="PTHR34597:SF6">
    <property type="entry name" value="BLR6126 PROTEIN"/>
    <property type="match status" value="1"/>
</dbReference>
<dbReference type="InterPro" id="IPR013686">
    <property type="entry name" value="Polypept-transport_assoc_ShlB"/>
</dbReference>
<feature type="domain" description="Polypeptide-transport-associated ShlB-type" evidence="5">
    <location>
        <begin position="62"/>
        <end position="123"/>
    </location>
</feature>
<evidence type="ECO:0000256" key="3">
    <source>
        <dbReference type="ARBA" id="ARBA00023237"/>
    </source>
</evidence>
<keyword evidence="2" id="KW-0812">Transmembrane</keyword>